<accession>A0ABW0JJQ9</accession>
<reference evidence="2" key="1">
    <citation type="journal article" date="2019" name="Int. J. Syst. Evol. Microbiol.">
        <title>The Global Catalogue of Microorganisms (GCM) 10K type strain sequencing project: providing services to taxonomists for standard genome sequencing and annotation.</title>
        <authorList>
            <consortium name="The Broad Institute Genomics Platform"/>
            <consortium name="The Broad Institute Genome Sequencing Center for Infectious Disease"/>
            <person name="Wu L."/>
            <person name="Ma J."/>
        </authorList>
    </citation>
    <scope>NUCLEOTIDE SEQUENCE [LARGE SCALE GENOMIC DNA]</scope>
    <source>
        <strain evidence="2">JCM 17130</strain>
    </source>
</reference>
<comment type="caution">
    <text evidence="1">The sequence shown here is derived from an EMBL/GenBank/DDBJ whole genome shotgun (WGS) entry which is preliminary data.</text>
</comment>
<dbReference type="RefSeq" id="WP_377302905.1">
    <property type="nucleotide sequence ID" value="NZ_JBHSMK010000003.1"/>
</dbReference>
<dbReference type="EMBL" id="JBHSMK010000003">
    <property type="protein sequence ID" value="MFC5435996.1"/>
    <property type="molecule type" value="Genomic_DNA"/>
</dbReference>
<organism evidence="1 2">
    <name type="scientific">Rhodanobacter umsongensis</name>
    <dbReference type="NCBI Taxonomy" id="633153"/>
    <lineage>
        <taxon>Bacteria</taxon>
        <taxon>Pseudomonadati</taxon>
        <taxon>Pseudomonadota</taxon>
        <taxon>Gammaproteobacteria</taxon>
        <taxon>Lysobacterales</taxon>
        <taxon>Rhodanobacteraceae</taxon>
        <taxon>Rhodanobacter</taxon>
    </lineage>
</organism>
<keyword evidence="2" id="KW-1185">Reference proteome</keyword>
<gene>
    <name evidence="1" type="ORF">ACFPME_05465</name>
</gene>
<proteinExistence type="predicted"/>
<evidence type="ECO:0000313" key="2">
    <source>
        <dbReference type="Proteomes" id="UP001596013"/>
    </source>
</evidence>
<dbReference type="Proteomes" id="UP001596013">
    <property type="component" value="Unassembled WGS sequence"/>
</dbReference>
<name>A0ABW0JJQ9_9GAMM</name>
<protein>
    <submittedName>
        <fullName evidence="1">Uncharacterized protein</fullName>
    </submittedName>
</protein>
<evidence type="ECO:0000313" key="1">
    <source>
        <dbReference type="EMBL" id="MFC5435996.1"/>
    </source>
</evidence>
<sequence length="150" mass="17172">MPIGQNQFQFPATPLKSKYFSEAGDSEVVKWDVIPVDDGEKITIVFESVSSPFRQGIWLRCDEGIEIDGVVYPQATLWADTAPPQTKFICRSKEGRLHVYNVWDEGRGRESQTWKSGMRIEMIDDGYRYHCTDAGREINFNTLVFTLTRG</sequence>